<keyword evidence="3" id="KW-1185">Reference proteome</keyword>
<dbReference type="Proteomes" id="UP000050956">
    <property type="component" value="Unassembled WGS sequence"/>
</dbReference>
<comment type="caution">
    <text evidence="2">The sequence shown here is derived from an EMBL/GenBank/DDBJ whole genome shotgun (WGS) entry which is preliminary data.</text>
</comment>
<sequence length="133" mass="13980">MHMLLLSLVLGSSGGMDGGAMEGPPPVVLAATRAPRLMIRLQDLEATADAVQRQARLDALMLAAGAPAGARLHWLRPQAAGGELVRLEGVAPAQEAALLQRLSAQPGVLWLERDGRNSIGPGPRLPSVRMEEP</sequence>
<dbReference type="EMBL" id="LDJM01000019">
    <property type="protein sequence ID" value="KRG77204.1"/>
    <property type="molecule type" value="Genomic_DNA"/>
</dbReference>
<organism evidence="2 3">
    <name type="scientific">Stenotrophomonas ginsengisoli</name>
    <dbReference type="NCBI Taxonomy" id="336566"/>
    <lineage>
        <taxon>Bacteria</taxon>
        <taxon>Pseudomonadati</taxon>
        <taxon>Pseudomonadota</taxon>
        <taxon>Gammaproteobacteria</taxon>
        <taxon>Lysobacterales</taxon>
        <taxon>Lysobacteraceae</taxon>
        <taxon>Stenotrophomonas</taxon>
    </lineage>
</organism>
<name>A0A0R0DH92_9GAMM</name>
<feature type="region of interest" description="Disordered" evidence="1">
    <location>
        <begin position="114"/>
        <end position="133"/>
    </location>
</feature>
<reference evidence="2 3" key="1">
    <citation type="submission" date="2015-05" db="EMBL/GenBank/DDBJ databases">
        <title>Genome sequencing and analysis of members of genus Stenotrophomonas.</title>
        <authorList>
            <person name="Patil P.P."/>
            <person name="Midha S."/>
            <person name="Patil P.B."/>
        </authorList>
    </citation>
    <scope>NUCLEOTIDE SEQUENCE [LARGE SCALE GENOMIC DNA]</scope>
    <source>
        <strain evidence="2 3">DSM 24757</strain>
    </source>
</reference>
<accession>A0A0R0DH92</accession>
<dbReference type="RefSeq" id="WP_057637812.1">
    <property type="nucleotide sequence ID" value="NZ_LDJM01000019.1"/>
</dbReference>
<evidence type="ECO:0000313" key="2">
    <source>
        <dbReference type="EMBL" id="KRG77204.1"/>
    </source>
</evidence>
<evidence type="ECO:0000256" key="1">
    <source>
        <dbReference type="SAM" id="MobiDB-lite"/>
    </source>
</evidence>
<evidence type="ECO:0000313" key="3">
    <source>
        <dbReference type="Proteomes" id="UP000050956"/>
    </source>
</evidence>
<proteinExistence type="predicted"/>
<protein>
    <submittedName>
        <fullName evidence="2">Uncharacterized protein</fullName>
    </submittedName>
</protein>
<gene>
    <name evidence="2" type="ORF">ABB30_08165</name>
</gene>
<dbReference type="PATRIC" id="fig|336566.3.peg.974"/>
<dbReference type="AlphaFoldDB" id="A0A0R0DH92"/>